<dbReference type="AlphaFoldDB" id="A0A6I9X3K6"/>
<dbReference type="Proteomes" id="UP000504617">
    <property type="component" value="Unplaced"/>
</dbReference>
<accession>A0A6I9X3K6</accession>
<dbReference type="KEGG" id="tsr:106538794"/>
<dbReference type="OrthoDB" id="275301at2759"/>
<evidence type="ECO:0000313" key="3">
    <source>
        <dbReference type="RefSeq" id="XP_013908886.1"/>
    </source>
</evidence>
<dbReference type="GeneID" id="106538794"/>
<gene>
    <name evidence="3" type="primary">LOC106538794</name>
</gene>
<feature type="domain" description="PB1" evidence="1">
    <location>
        <begin position="7"/>
        <end position="48"/>
    </location>
</feature>
<evidence type="ECO:0000259" key="1">
    <source>
        <dbReference type="Pfam" id="PF00564"/>
    </source>
</evidence>
<reference evidence="3" key="1">
    <citation type="submission" date="2025-08" db="UniProtKB">
        <authorList>
            <consortium name="RefSeq"/>
        </authorList>
    </citation>
    <scope>IDENTIFICATION</scope>
    <source>
        <tissue evidence="3">Skeletal muscle</tissue>
    </source>
</reference>
<sequence>MDAFGQLMDLHYAENELLIPLKSQEDLDRAVEHLDVSPSLKSLRVFVKTPKETNLLQPNNTKQHEMRISKSMGDILGSLYKDTERTRKHSTG</sequence>
<dbReference type="InterPro" id="IPR000270">
    <property type="entry name" value="PB1_dom"/>
</dbReference>
<keyword evidence="2" id="KW-1185">Reference proteome</keyword>
<dbReference type="SUPFAM" id="SSF54277">
    <property type="entry name" value="CAD &amp; PB1 domains"/>
    <property type="match status" value="1"/>
</dbReference>
<protein>
    <submittedName>
        <fullName evidence="3">Mitogen-activated protein kinase kinase kinase 3-like</fullName>
    </submittedName>
</protein>
<dbReference type="Pfam" id="PF00564">
    <property type="entry name" value="PB1"/>
    <property type="match status" value="1"/>
</dbReference>
<name>A0A6I9X3K6_9SAUR</name>
<dbReference type="Gene3D" id="3.10.20.90">
    <property type="entry name" value="Phosphatidylinositol 3-kinase Catalytic Subunit, Chain A, domain 1"/>
    <property type="match status" value="1"/>
</dbReference>
<organism evidence="2 3">
    <name type="scientific">Thamnophis sirtalis</name>
    <dbReference type="NCBI Taxonomy" id="35019"/>
    <lineage>
        <taxon>Eukaryota</taxon>
        <taxon>Metazoa</taxon>
        <taxon>Chordata</taxon>
        <taxon>Craniata</taxon>
        <taxon>Vertebrata</taxon>
        <taxon>Euteleostomi</taxon>
        <taxon>Lepidosauria</taxon>
        <taxon>Squamata</taxon>
        <taxon>Bifurcata</taxon>
        <taxon>Unidentata</taxon>
        <taxon>Episquamata</taxon>
        <taxon>Toxicofera</taxon>
        <taxon>Serpentes</taxon>
        <taxon>Colubroidea</taxon>
        <taxon>Colubridae</taxon>
        <taxon>Natricinae</taxon>
        <taxon>Thamnophis</taxon>
    </lineage>
</organism>
<evidence type="ECO:0000313" key="2">
    <source>
        <dbReference type="Proteomes" id="UP000504617"/>
    </source>
</evidence>
<dbReference type="RefSeq" id="XP_013908886.1">
    <property type="nucleotide sequence ID" value="XM_014053411.1"/>
</dbReference>
<proteinExistence type="predicted"/>